<dbReference type="InterPro" id="IPR011444">
    <property type="entry name" value="DUF1549"/>
</dbReference>
<protein>
    <recommendedName>
        <fullName evidence="6">EF hand</fullName>
    </recommendedName>
</protein>
<dbReference type="PANTHER" id="PTHR35889:SF3">
    <property type="entry name" value="F-BOX DOMAIN-CONTAINING PROTEIN"/>
    <property type="match status" value="1"/>
</dbReference>
<organism evidence="4 5">
    <name type="scientific">Thalassoglobus polymorphus</name>
    <dbReference type="NCBI Taxonomy" id="2527994"/>
    <lineage>
        <taxon>Bacteria</taxon>
        <taxon>Pseudomonadati</taxon>
        <taxon>Planctomycetota</taxon>
        <taxon>Planctomycetia</taxon>
        <taxon>Planctomycetales</taxon>
        <taxon>Planctomycetaceae</taxon>
        <taxon>Thalassoglobus</taxon>
    </lineage>
</organism>
<keyword evidence="1" id="KW-0732">Signal</keyword>
<evidence type="ECO:0008006" key="6">
    <source>
        <dbReference type="Google" id="ProtNLM"/>
    </source>
</evidence>
<evidence type="ECO:0000313" key="4">
    <source>
        <dbReference type="EMBL" id="QDT35324.1"/>
    </source>
</evidence>
<dbReference type="PROSITE" id="PS00018">
    <property type="entry name" value="EF_HAND_1"/>
    <property type="match status" value="1"/>
</dbReference>
<feature type="chain" id="PRO_5021971594" description="EF hand" evidence="1">
    <location>
        <begin position="26"/>
        <end position="619"/>
    </location>
</feature>
<gene>
    <name evidence="4" type="ORF">Mal48_46000</name>
</gene>
<dbReference type="SUPFAM" id="SSF47473">
    <property type="entry name" value="EF-hand"/>
    <property type="match status" value="1"/>
</dbReference>
<feature type="domain" description="DUF1549" evidence="2">
    <location>
        <begin position="45"/>
        <end position="229"/>
    </location>
</feature>
<dbReference type="EMBL" id="CP036267">
    <property type="protein sequence ID" value="QDT35324.1"/>
    <property type="molecule type" value="Genomic_DNA"/>
</dbReference>
<reference evidence="4 5" key="1">
    <citation type="submission" date="2019-02" db="EMBL/GenBank/DDBJ databases">
        <title>Deep-cultivation of Planctomycetes and their phenomic and genomic characterization uncovers novel biology.</title>
        <authorList>
            <person name="Wiegand S."/>
            <person name="Jogler M."/>
            <person name="Boedeker C."/>
            <person name="Pinto D."/>
            <person name="Vollmers J."/>
            <person name="Rivas-Marin E."/>
            <person name="Kohn T."/>
            <person name="Peeters S.H."/>
            <person name="Heuer A."/>
            <person name="Rast P."/>
            <person name="Oberbeckmann S."/>
            <person name="Bunk B."/>
            <person name="Jeske O."/>
            <person name="Meyerdierks A."/>
            <person name="Storesund J.E."/>
            <person name="Kallscheuer N."/>
            <person name="Luecker S."/>
            <person name="Lage O.M."/>
            <person name="Pohl T."/>
            <person name="Merkel B.J."/>
            <person name="Hornburger P."/>
            <person name="Mueller R.-W."/>
            <person name="Bruemmer F."/>
            <person name="Labrenz M."/>
            <person name="Spormann A.M."/>
            <person name="Op den Camp H."/>
            <person name="Overmann J."/>
            <person name="Amann R."/>
            <person name="Jetten M.S.M."/>
            <person name="Mascher T."/>
            <person name="Medema M.H."/>
            <person name="Devos D.P."/>
            <person name="Kaster A.-K."/>
            <person name="Ovreas L."/>
            <person name="Rohde M."/>
            <person name="Galperin M.Y."/>
            <person name="Jogler C."/>
        </authorList>
    </citation>
    <scope>NUCLEOTIDE SEQUENCE [LARGE SCALE GENOMIC DNA]</scope>
    <source>
        <strain evidence="4 5">Mal48</strain>
    </source>
</reference>
<dbReference type="Pfam" id="PF07587">
    <property type="entry name" value="PSD1"/>
    <property type="match status" value="1"/>
</dbReference>
<dbReference type="KEGG" id="tpol:Mal48_46000"/>
<dbReference type="Pfam" id="PF07583">
    <property type="entry name" value="PSCyt2"/>
    <property type="match status" value="1"/>
</dbReference>
<dbReference type="InterPro" id="IPR018247">
    <property type="entry name" value="EF_Hand_1_Ca_BS"/>
</dbReference>
<dbReference type="RefSeq" id="WP_145204716.1">
    <property type="nucleotide sequence ID" value="NZ_CP036267.1"/>
</dbReference>
<dbReference type="InterPro" id="IPR022655">
    <property type="entry name" value="DUF1553"/>
</dbReference>
<dbReference type="InterPro" id="IPR011992">
    <property type="entry name" value="EF-hand-dom_pair"/>
</dbReference>
<dbReference type="AlphaFoldDB" id="A0A517QUN3"/>
<evidence type="ECO:0000259" key="2">
    <source>
        <dbReference type="Pfam" id="PF07583"/>
    </source>
</evidence>
<dbReference type="OrthoDB" id="289126at2"/>
<feature type="signal peptide" evidence="1">
    <location>
        <begin position="1"/>
        <end position="25"/>
    </location>
</feature>
<accession>A0A517QUN3</accession>
<dbReference type="Gene3D" id="1.10.238.10">
    <property type="entry name" value="EF-hand"/>
    <property type="match status" value="1"/>
</dbReference>
<dbReference type="Proteomes" id="UP000315724">
    <property type="component" value="Chromosome"/>
</dbReference>
<feature type="domain" description="DUF1553" evidence="3">
    <location>
        <begin position="364"/>
        <end position="591"/>
    </location>
</feature>
<evidence type="ECO:0000313" key="5">
    <source>
        <dbReference type="Proteomes" id="UP000315724"/>
    </source>
</evidence>
<keyword evidence="5" id="KW-1185">Reference proteome</keyword>
<proteinExistence type="predicted"/>
<evidence type="ECO:0000259" key="3">
    <source>
        <dbReference type="Pfam" id="PF07587"/>
    </source>
</evidence>
<sequence length="619" mass="69419" precursor="true">MQYPKTTSLFAVLVVLIQSSQVSQAQTGTAQTATVPTSSLQTAAEVDRLLTELLQAEGAKIAPVANDEDFLRRVTLDLAGVVPSPKDVTLFGLNAHESKRAQMIDSLLASEDFGTLWGSYWRDVVFSRATEQRARLVRAKFEAWLVEQFNENRPWDEITRALITATGLVQETGETGLIFAHTGQPEELAAEISRIFMGIQMSCANCHDHPTDSWKREDFHQLAAFLPRITVRREEPSVPSSFAVRSLDSSSRRGRRQLDADRLLEMFDRNRDGELVKNEVRGPLAERFDRLLQNLDADKNKKLSKAELSSIGQMANNNPGAGAMEYYMPNLNDPASIGTLTQPVFFVPEVRGPELRDDADDLTRRHALVDYITSPSNPWFAKAFVNRIWAEMLGEGFYMPIDDMGPERVAMFEEVLDVLAAGFVENDYNVKWVFRTIANTQAYQRSLQPLDETDYVPPFASASPTRLRADQIYQSLGQVLGTPGGLQESAGRFRQAGMARRGGLDRRKQLFEQTFGVDPSTPKEDILGNVPQGLFMMNSPLLEQMIRGTGDTKLARILEDQTDDQDALSELYLLVLSREPTEKELKINTDYVSGVGDRTEAFEDIMWSLLNSTEFLSKR</sequence>
<dbReference type="PANTHER" id="PTHR35889">
    <property type="entry name" value="CYCLOINULO-OLIGOSACCHARIDE FRUCTANOTRANSFERASE-RELATED"/>
    <property type="match status" value="1"/>
</dbReference>
<evidence type="ECO:0000256" key="1">
    <source>
        <dbReference type="SAM" id="SignalP"/>
    </source>
</evidence>
<name>A0A517QUN3_9PLAN</name>